<dbReference type="Proteomes" id="UP000054279">
    <property type="component" value="Unassembled WGS sequence"/>
</dbReference>
<sequence>MTTTIRINLNDEAKKGAVVQVTVPPHAKDTTDIIVMFGDGKDTSDKATRVVTPEKKTVTTSVTASSSVVFPILPFNVPDLESIVDTSGVSTLTAEPQTSLSVSPTHHHYSSSSIAAPLILKRSASEANLDEQPLEAQKVKRKLVRRATGPAEDQKLFPFLE</sequence>
<protein>
    <submittedName>
        <fullName evidence="1">Uncharacterized protein</fullName>
    </submittedName>
</protein>
<gene>
    <name evidence="1" type="ORF">M422DRAFT_269962</name>
</gene>
<reference evidence="1 2" key="1">
    <citation type="submission" date="2014-06" db="EMBL/GenBank/DDBJ databases">
        <title>Evolutionary Origins and Diversification of the Mycorrhizal Mutualists.</title>
        <authorList>
            <consortium name="DOE Joint Genome Institute"/>
            <consortium name="Mycorrhizal Genomics Consortium"/>
            <person name="Kohler A."/>
            <person name="Kuo A."/>
            <person name="Nagy L.G."/>
            <person name="Floudas D."/>
            <person name="Copeland A."/>
            <person name="Barry K.W."/>
            <person name="Cichocki N."/>
            <person name="Veneault-Fourrey C."/>
            <person name="LaButti K."/>
            <person name="Lindquist E.A."/>
            <person name="Lipzen A."/>
            <person name="Lundell T."/>
            <person name="Morin E."/>
            <person name="Murat C."/>
            <person name="Riley R."/>
            <person name="Ohm R."/>
            <person name="Sun H."/>
            <person name="Tunlid A."/>
            <person name="Henrissat B."/>
            <person name="Grigoriev I.V."/>
            <person name="Hibbett D.S."/>
            <person name="Martin F."/>
        </authorList>
    </citation>
    <scope>NUCLEOTIDE SEQUENCE [LARGE SCALE GENOMIC DNA]</scope>
    <source>
        <strain evidence="1 2">SS14</strain>
    </source>
</reference>
<organism evidence="1 2">
    <name type="scientific">Sphaerobolus stellatus (strain SS14)</name>
    <dbReference type="NCBI Taxonomy" id="990650"/>
    <lineage>
        <taxon>Eukaryota</taxon>
        <taxon>Fungi</taxon>
        <taxon>Dikarya</taxon>
        <taxon>Basidiomycota</taxon>
        <taxon>Agaricomycotina</taxon>
        <taxon>Agaricomycetes</taxon>
        <taxon>Phallomycetidae</taxon>
        <taxon>Geastrales</taxon>
        <taxon>Sphaerobolaceae</taxon>
        <taxon>Sphaerobolus</taxon>
    </lineage>
</organism>
<accession>A0A0C9UU63</accession>
<evidence type="ECO:0000313" key="1">
    <source>
        <dbReference type="EMBL" id="KIJ28750.1"/>
    </source>
</evidence>
<name>A0A0C9UU63_SPHS4</name>
<dbReference type="AlphaFoldDB" id="A0A0C9UU63"/>
<dbReference type="EMBL" id="KN837299">
    <property type="protein sequence ID" value="KIJ28750.1"/>
    <property type="molecule type" value="Genomic_DNA"/>
</dbReference>
<evidence type="ECO:0000313" key="2">
    <source>
        <dbReference type="Proteomes" id="UP000054279"/>
    </source>
</evidence>
<dbReference type="HOGENOM" id="CLU_1644780_0_0_1"/>
<keyword evidence="2" id="KW-1185">Reference proteome</keyword>
<proteinExistence type="predicted"/>